<evidence type="ECO:0000313" key="1">
    <source>
        <dbReference type="EMBL" id="JAH84254.1"/>
    </source>
</evidence>
<organism evidence="1">
    <name type="scientific">Anguilla anguilla</name>
    <name type="common">European freshwater eel</name>
    <name type="synonym">Muraena anguilla</name>
    <dbReference type="NCBI Taxonomy" id="7936"/>
    <lineage>
        <taxon>Eukaryota</taxon>
        <taxon>Metazoa</taxon>
        <taxon>Chordata</taxon>
        <taxon>Craniata</taxon>
        <taxon>Vertebrata</taxon>
        <taxon>Euteleostomi</taxon>
        <taxon>Actinopterygii</taxon>
        <taxon>Neopterygii</taxon>
        <taxon>Teleostei</taxon>
        <taxon>Anguilliformes</taxon>
        <taxon>Anguillidae</taxon>
        <taxon>Anguilla</taxon>
    </lineage>
</organism>
<dbReference type="AlphaFoldDB" id="A0A0E9W1L0"/>
<accession>A0A0E9W1L0</accession>
<name>A0A0E9W1L0_ANGAN</name>
<reference evidence="1" key="1">
    <citation type="submission" date="2014-11" db="EMBL/GenBank/DDBJ databases">
        <authorList>
            <person name="Amaro Gonzalez C."/>
        </authorList>
    </citation>
    <scope>NUCLEOTIDE SEQUENCE</scope>
</reference>
<proteinExistence type="predicted"/>
<protein>
    <submittedName>
        <fullName evidence="1">Uncharacterized protein</fullName>
    </submittedName>
</protein>
<dbReference type="EMBL" id="GBXM01024323">
    <property type="protein sequence ID" value="JAH84254.1"/>
    <property type="molecule type" value="Transcribed_RNA"/>
</dbReference>
<sequence>MRSAVRDDICPDVVPFQHHRTSPPVRKHK</sequence>
<reference evidence="1" key="2">
    <citation type="journal article" date="2015" name="Fish Shellfish Immunol.">
        <title>Early steps in the European eel (Anguilla anguilla)-Vibrio vulnificus interaction in the gills: Role of the RtxA13 toxin.</title>
        <authorList>
            <person name="Callol A."/>
            <person name="Pajuelo D."/>
            <person name="Ebbesson L."/>
            <person name="Teles M."/>
            <person name="MacKenzie S."/>
            <person name="Amaro C."/>
        </authorList>
    </citation>
    <scope>NUCLEOTIDE SEQUENCE</scope>
</reference>